<dbReference type="RefSeq" id="XP_025403512.1">
    <property type="nucleotide sequence ID" value="XM_025542311.1"/>
</dbReference>
<sequence length="75" mass="8293">MDRGCNGKNSNGIALGSFFVPLCLCPGLLIARDEQITNRNTNLARLTEPEPGKGADEPWFLFTGLRCRSRNSHMI</sequence>
<dbReference type="Proteomes" id="UP000247233">
    <property type="component" value="Unassembled WGS sequence"/>
</dbReference>
<keyword evidence="1" id="KW-0812">Transmembrane</keyword>
<proteinExistence type="predicted"/>
<protein>
    <submittedName>
        <fullName evidence="2">Uncharacterized protein</fullName>
    </submittedName>
</protein>
<dbReference type="GeneID" id="37064548"/>
<keyword evidence="1" id="KW-1133">Transmembrane helix</keyword>
<gene>
    <name evidence="2" type="ORF">BO70DRAFT_358502</name>
</gene>
<keyword evidence="3" id="KW-1185">Reference proteome</keyword>
<evidence type="ECO:0000313" key="2">
    <source>
        <dbReference type="EMBL" id="PWY91069.1"/>
    </source>
</evidence>
<keyword evidence="1" id="KW-0472">Membrane</keyword>
<organism evidence="2 3">
    <name type="scientific">Aspergillus heteromorphus CBS 117.55</name>
    <dbReference type="NCBI Taxonomy" id="1448321"/>
    <lineage>
        <taxon>Eukaryota</taxon>
        <taxon>Fungi</taxon>
        <taxon>Dikarya</taxon>
        <taxon>Ascomycota</taxon>
        <taxon>Pezizomycotina</taxon>
        <taxon>Eurotiomycetes</taxon>
        <taxon>Eurotiomycetidae</taxon>
        <taxon>Eurotiales</taxon>
        <taxon>Aspergillaceae</taxon>
        <taxon>Aspergillus</taxon>
        <taxon>Aspergillus subgen. Circumdati</taxon>
    </lineage>
</organism>
<feature type="transmembrane region" description="Helical" evidence="1">
    <location>
        <begin position="12"/>
        <end position="31"/>
    </location>
</feature>
<dbReference type="EMBL" id="MSFL01000002">
    <property type="protein sequence ID" value="PWY91069.1"/>
    <property type="molecule type" value="Genomic_DNA"/>
</dbReference>
<evidence type="ECO:0000313" key="3">
    <source>
        <dbReference type="Proteomes" id="UP000247233"/>
    </source>
</evidence>
<comment type="caution">
    <text evidence="2">The sequence shown here is derived from an EMBL/GenBank/DDBJ whole genome shotgun (WGS) entry which is preliminary data.</text>
</comment>
<accession>A0A317WXF2</accession>
<name>A0A317WXF2_9EURO</name>
<dbReference type="VEuPathDB" id="FungiDB:BO70DRAFT_358502"/>
<reference evidence="2 3" key="1">
    <citation type="submission" date="2016-12" db="EMBL/GenBank/DDBJ databases">
        <title>The genomes of Aspergillus section Nigri reveals drivers in fungal speciation.</title>
        <authorList>
            <consortium name="DOE Joint Genome Institute"/>
            <person name="Vesth T.C."/>
            <person name="Nybo J."/>
            <person name="Theobald S."/>
            <person name="Brandl J."/>
            <person name="Frisvad J.C."/>
            <person name="Nielsen K.F."/>
            <person name="Lyhne E.K."/>
            <person name="Kogle M.E."/>
            <person name="Kuo A."/>
            <person name="Riley R."/>
            <person name="Clum A."/>
            <person name="Nolan M."/>
            <person name="Lipzen A."/>
            <person name="Salamov A."/>
            <person name="Henrissat B."/>
            <person name="Wiebenga A."/>
            <person name="De Vries R.P."/>
            <person name="Grigoriev I.V."/>
            <person name="Mortensen U.H."/>
            <person name="Andersen M.R."/>
            <person name="Baker S.E."/>
        </authorList>
    </citation>
    <scope>NUCLEOTIDE SEQUENCE [LARGE SCALE GENOMIC DNA]</scope>
    <source>
        <strain evidence="2 3">CBS 117.55</strain>
    </source>
</reference>
<evidence type="ECO:0000256" key="1">
    <source>
        <dbReference type="SAM" id="Phobius"/>
    </source>
</evidence>
<dbReference type="AlphaFoldDB" id="A0A317WXF2"/>